<feature type="domain" description="Aminotransferase class I/classII large" evidence="7">
    <location>
        <begin position="34"/>
        <end position="386"/>
    </location>
</feature>
<dbReference type="GO" id="GO:0006520">
    <property type="term" value="P:amino acid metabolic process"/>
    <property type="evidence" value="ECO:0007669"/>
    <property type="project" value="InterPro"/>
</dbReference>
<dbReference type="Gene3D" id="3.40.640.10">
    <property type="entry name" value="Type I PLP-dependent aspartate aminotransferase-like (Major domain)"/>
    <property type="match status" value="1"/>
</dbReference>
<dbReference type="InterPro" id="IPR050596">
    <property type="entry name" value="AspAT/PAT-like"/>
</dbReference>
<evidence type="ECO:0000256" key="5">
    <source>
        <dbReference type="ARBA" id="ARBA00022898"/>
    </source>
</evidence>
<dbReference type="SUPFAM" id="SSF53383">
    <property type="entry name" value="PLP-dependent transferases"/>
    <property type="match status" value="1"/>
</dbReference>
<dbReference type="FunFam" id="3.40.640.10:FF:000033">
    <property type="entry name" value="Aspartate aminotransferase"/>
    <property type="match status" value="1"/>
</dbReference>
<evidence type="ECO:0000256" key="2">
    <source>
        <dbReference type="ARBA" id="ARBA00007441"/>
    </source>
</evidence>
<dbReference type="OrthoDB" id="231967at2"/>
<evidence type="ECO:0000256" key="1">
    <source>
        <dbReference type="ARBA" id="ARBA00001933"/>
    </source>
</evidence>
<dbReference type="Pfam" id="PF00155">
    <property type="entry name" value="Aminotran_1_2"/>
    <property type="match status" value="1"/>
</dbReference>
<comment type="similarity">
    <text evidence="2 6">Belongs to the class-I pyridoxal-phosphate-dependent aminotransferase family.</text>
</comment>
<sequence>MALSVSKLIQALEPSATMAMAAKAKELKASGRTVYDLSLGEPDFPTPEHICQAAIEAMKAGHTHYTVASGIPELKRAVVEQYRGRYGLSYPPQYVVISNGAKHAIHNALVAVLNPGDEVIIPAPYWVSYSELVKLTGAVPVIVPTEESNGFKLTPEALRAAITPKTRMLLLCTPSNPTGTMYSRQELEGLARVVLDTDLVVLADEIYDRLTYTSEPFASFPTVCPGLQERTILINGVSKTYAMTGWRIGWAIAPNKDIAEAMASLQSQETSNPCSISQYAALAAITGPQDCVETMRREFERRKNFVAERLAKIPGVSCAPMEGAFYAFVNISRHLGKRYNGTVVDNSSQWCLELLSQKGVATVMGSAFGAEGYVRLSFAAATEELARALDLMEEFIREAK</sequence>
<dbReference type="PANTHER" id="PTHR46383">
    <property type="entry name" value="ASPARTATE AMINOTRANSFERASE"/>
    <property type="match status" value="1"/>
</dbReference>
<dbReference type="EC" id="2.6.1.-" evidence="6"/>
<dbReference type="PROSITE" id="PS00105">
    <property type="entry name" value="AA_TRANSFER_CLASS_1"/>
    <property type="match status" value="1"/>
</dbReference>
<dbReference type="Gene3D" id="3.90.1150.10">
    <property type="entry name" value="Aspartate Aminotransferase, domain 1"/>
    <property type="match status" value="1"/>
</dbReference>
<evidence type="ECO:0000256" key="3">
    <source>
        <dbReference type="ARBA" id="ARBA00022576"/>
    </source>
</evidence>
<evidence type="ECO:0000256" key="6">
    <source>
        <dbReference type="RuleBase" id="RU000481"/>
    </source>
</evidence>
<protein>
    <recommendedName>
        <fullName evidence="6">Aminotransferase</fullName>
        <ecNumber evidence="6">2.6.1.-</ecNumber>
    </recommendedName>
</protein>
<dbReference type="GO" id="GO:0030170">
    <property type="term" value="F:pyridoxal phosphate binding"/>
    <property type="evidence" value="ECO:0007669"/>
    <property type="project" value="InterPro"/>
</dbReference>
<comment type="cofactor">
    <cofactor evidence="1 6">
        <name>pyridoxal 5'-phosphate</name>
        <dbReference type="ChEBI" id="CHEBI:597326"/>
    </cofactor>
</comment>
<name>A0A286RK01_9BACT</name>
<keyword evidence="9" id="KW-1185">Reference proteome</keyword>
<gene>
    <name evidence="8" type="ORF">THTE_3651</name>
</gene>
<dbReference type="PANTHER" id="PTHR46383:SF1">
    <property type="entry name" value="ASPARTATE AMINOTRANSFERASE"/>
    <property type="match status" value="1"/>
</dbReference>
<keyword evidence="3 6" id="KW-0032">Aminotransferase</keyword>
<proteinExistence type="inferred from homology"/>
<accession>A0A286RK01</accession>
<keyword evidence="5" id="KW-0663">Pyridoxal phosphate</keyword>
<evidence type="ECO:0000259" key="7">
    <source>
        <dbReference type="Pfam" id="PF00155"/>
    </source>
</evidence>
<dbReference type="RefSeq" id="WP_095416082.1">
    <property type="nucleotide sequence ID" value="NZ_CP018477.1"/>
</dbReference>
<reference evidence="8 9" key="1">
    <citation type="journal article" name="Front. Microbiol.">
        <title>Sugar Metabolism of the First Thermophilic Planctomycete Thermogutta terrifontis: Comparative Genomic and Transcriptomic Approaches.</title>
        <authorList>
            <person name="Elcheninov A.G."/>
            <person name="Menzel P."/>
            <person name="Gudbergsdottir S.R."/>
            <person name="Slesarev A.I."/>
            <person name="Kadnikov V.V."/>
            <person name="Krogh A."/>
            <person name="Bonch-Osmolovskaya E.A."/>
            <person name="Peng X."/>
            <person name="Kublanov I.V."/>
        </authorList>
    </citation>
    <scope>NUCLEOTIDE SEQUENCE [LARGE SCALE GENOMIC DNA]</scope>
    <source>
        <strain evidence="8 9">R1</strain>
    </source>
</reference>
<dbReference type="CDD" id="cd00609">
    <property type="entry name" value="AAT_like"/>
    <property type="match status" value="1"/>
</dbReference>
<evidence type="ECO:0000313" key="8">
    <source>
        <dbReference type="EMBL" id="ASV76252.1"/>
    </source>
</evidence>
<dbReference type="GO" id="GO:0008483">
    <property type="term" value="F:transaminase activity"/>
    <property type="evidence" value="ECO:0007669"/>
    <property type="project" value="UniProtKB-KW"/>
</dbReference>
<organism evidence="8 9">
    <name type="scientific">Thermogutta terrifontis</name>
    <dbReference type="NCBI Taxonomy" id="1331910"/>
    <lineage>
        <taxon>Bacteria</taxon>
        <taxon>Pseudomonadati</taxon>
        <taxon>Planctomycetota</taxon>
        <taxon>Planctomycetia</taxon>
        <taxon>Pirellulales</taxon>
        <taxon>Thermoguttaceae</taxon>
        <taxon>Thermogutta</taxon>
    </lineage>
</organism>
<dbReference type="InterPro" id="IPR004838">
    <property type="entry name" value="NHTrfase_class1_PyrdxlP-BS"/>
</dbReference>
<dbReference type="Proteomes" id="UP000215086">
    <property type="component" value="Chromosome"/>
</dbReference>
<keyword evidence="4 6" id="KW-0808">Transferase</keyword>
<dbReference type="AlphaFoldDB" id="A0A286RK01"/>
<evidence type="ECO:0000313" key="9">
    <source>
        <dbReference type="Proteomes" id="UP000215086"/>
    </source>
</evidence>
<dbReference type="InterPro" id="IPR015424">
    <property type="entry name" value="PyrdxlP-dep_Trfase"/>
</dbReference>
<dbReference type="InterPro" id="IPR015421">
    <property type="entry name" value="PyrdxlP-dep_Trfase_major"/>
</dbReference>
<dbReference type="InterPro" id="IPR004839">
    <property type="entry name" value="Aminotransferase_I/II_large"/>
</dbReference>
<evidence type="ECO:0000256" key="4">
    <source>
        <dbReference type="ARBA" id="ARBA00022679"/>
    </source>
</evidence>
<dbReference type="KEGG" id="ttf:THTE_3651"/>
<dbReference type="InterPro" id="IPR015422">
    <property type="entry name" value="PyrdxlP-dep_Trfase_small"/>
</dbReference>
<dbReference type="EMBL" id="CP018477">
    <property type="protein sequence ID" value="ASV76252.1"/>
    <property type="molecule type" value="Genomic_DNA"/>
</dbReference>
<dbReference type="PRINTS" id="PR00753">
    <property type="entry name" value="ACCSYNTHASE"/>
</dbReference>